<dbReference type="Proteomes" id="UP000539064">
    <property type="component" value="Unassembled WGS sequence"/>
</dbReference>
<protein>
    <submittedName>
        <fullName evidence="2">IS3 family transposase</fullName>
    </submittedName>
</protein>
<evidence type="ECO:0000313" key="2">
    <source>
        <dbReference type="EMBL" id="MBC1792864.1"/>
    </source>
</evidence>
<feature type="domain" description="Integrase catalytic" evidence="1">
    <location>
        <begin position="22"/>
        <end position="54"/>
    </location>
</feature>
<evidence type="ECO:0000313" key="5">
    <source>
        <dbReference type="Proteomes" id="UP000548082"/>
    </source>
</evidence>
<comment type="caution">
    <text evidence="2">The sequence shown here is derived from an EMBL/GenBank/DDBJ whole genome shotgun (WGS) entry which is preliminary data.</text>
</comment>
<name>A0A7X0XWF6_9LIST</name>
<organism evidence="2 4">
    <name type="scientific">Listeria booriae</name>
    <dbReference type="NCBI Taxonomy" id="1552123"/>
    <lineage>
        <taxon>Bacteria</taxon>
        <taxon>Bacillati</taxon>
        <taxon>Bacillota</taxon>
        <taxon>Bacilli</taxon>
        <taxon>Bacillales</taxon>
        <taxon>Listeriaceae</taxon>
        <taxon>Listeria</taxon>
    </lineage>
</organism>
<dbReference type="AlphaFoldDB" id="A0A7X0XWF6"/>
<dbReference type="EMBL" id="JAARVG010000004">
    <property type="protein sequence ID" value="MBC1792864.1"/>
    <property type="molecule type" value="Genomic_DNA"/>
</dbReference>
<dbReference type="GO" id="GO:0015074">
    <property type="term" value="P:DNA integration"/>
    <property type="evidence" value="ECO:0007669"/>
    <property type="project" value="InterPro"/>
</dbReference>
<proteinExistence type="predicted"/>
<evidence type="ECO:0000313" key="3">
    <source>
        <dbReference type="EMBL" id="MBC1797433.1"/>
    </source>
</evidence>
<evidence type="ECO:0000259" key="1">
    <source>
        <dbReference type="Pfam" id="PF13333"/>
    </source>
</evidence>
<dbReference type="Pfam" id="PF13333">
    <property type="entry name" value="rve_2"/>
    <property type="match status" value="1"/>
</dbReference>
<reference evidence="4 5" key="1">
    <citation type="submission" date="2020-03" db="EMBL/GenBank/DDBJ databases">
        <title>Soil Listeria distribution.</title>
        <authorList>
            <person name="Liao J."/>
            <person name="Wiedmann M."/>
        </authorList>
    </citation>
    <scope>NUCLEOTIDE SEQUENCE [LARGE SCALE GENOMIC DNA]</scope>
    <source>
        <strain evidence="2 4">FSL L7-0978</strain>
        <strain evidence="3 5">FSL L7-0990</strain>
    </source>
</reference>
<dbReference type="Proteomes" id="UP000548082">
    <property type="component" value="Unassembled WGS sequence"/>
</dbReference>
<evidence type="ECO:0000313" key="4">
    <source>
        <dbReference type="Proteomes" id="UP000539064"/>
    </source>
</evidence>
<sequence>MKFYKSRYRCSLSNKGCPSVAESTYESFKKEFVYPNHFQTLEQLKVQLFDYVNW</sequence>
<gene>
    <name evidence="2" type="ORF">HCA52_05490</name>
    <name evidence="3" type="ORF">HCA55_11905</name>
</gene>
<dbReference type="InterPro" id="IPR001584">
    <property type="entry name" value="Integrase_cat-core"/>
</dbReference>
<accession>A0A7X0XWF6</accession>
<dbReference type="EMBL" id="JAARVD010000005">
    <property type="protein sequence ID" value="MBC1797433.1"/>
    <property type="molecule type" value="Genomic_DNA"/>
</dbReference>